<feature type="domain" description="Tripartite ATP-independent periplasmic transporters DctQ component" evidence="10">
    <location>
        <begin position="52"/>
        <end position="180"/>
    </location>
</feature>
<evidence type="ECO:0000313" key="12">
    <source>
        <dbReference type="Proteomes" id="UP001271249"/>
    </source>
</evidence>
<organism evidence="11 12">
    <name type="scientific">Mesorhizobium captivum</name>
    <dbReference type="NCBI Taxonomy" id="3072319"/>
    <lineage>
        <taxon>Bacteria</taxon>
        <taxon>Pseudomonadati</taxon>
        <taxon>Pseudomonadota</taxon>
        <taxon>Alphaproteobacteria</taxon>
        <taxon>Hyphomicrobiales</taxon>
        <taxon>Phyllobacteriaceae</taxon>
        <taxon>Mesorhizobium</taxon>
    </lineage>
</organism>
<evidence type="ECO:0000256" key="9">
    <source>
        <dbReference type="RuleBase" id="RU369079"/>
    </source>
</evidence>
<comment type="function">
    <text evidence="9">Part of the tripartite ATP-independent periplasmic (TRAP) transport system.</text>
</comment>
<evidence type="ECO:0000256" key="1">
    <source>
        <dbReference type="ARBA" id="ARBA00004429"/>
    </source>
</evidence>
<feature type="transmembrane region" description="Helical" evidence="9">
    <location>
        <begin position="156"/>
        <end position="173"/>
    </location>
</feature>
<dbReference type="Proteomes" id="UP001271249">
    <property type="component" value="Unassembled WGS sequence"/>
</dbReference>
<evidence type="ECO:0000256" key="6">
    <source>
        <dbReference type="ARBA" id="ARBA00022989"/>
    </source>
</evidence>
<keyword evidence="5 9" id="KW-0812">Transmembrane</keyword>
<keyword evidence="12" id="KW-1185">Reference proteome</keyword>
<dbReference type="Pfam" id="PF04290">
    <property type="entry name" value="DctQ"/>
    <property type="match status" value="1"/>
</dbReference>
<proteinExistence type="inferred from homology"/>
<accession>A0ABU4Z0G0</accession>
<evidence type="ECO:0000259" key="10">
    <source>
        <dbReference type="Pfam" id="PF04290"/>
    </source>
</evidence>
<dbReference type="RefSeq" id="WP_320226703.1">
    <property type="nucleotide sequence ID" value="NZ_JAVIJC010000013.1"/>
</dbReference>
<evidence type="ECO:0000256" key="7">
    <source>
        <dbReference type="ARBA" id="ARBA00023136"/>
    </source>
</evidence>
<feature type="transmembrane region" description="Helical" evidence="9">
    <location>
        <begin position="114"/>
        <end position="136"/>
    </location>
</feature>
<evidence type="ECO:0000256" key="8">
    <source>
        <dbReference type="ARBA" id="ARBA00038436"/>
    </source>
</evidence>
<comment type="subunit">
    <text evidence="9">The complex comprises the extracytoplasmic solute receptor protein and the two transmembrane proteins.</text>
</comment>
<feature type="transmembrane region" description="Helical" evidence="9">
    <location>
        <begin position="37"/>
        <end position="60"/>
    </location>
</feature>
<sequence>MTSTDDRPSGADASAPSLARPGGTAFWLRAERLLSGLATLALWISGAGLTLMTIIITWQVFSRYVLNRSPSWTEASSVLLMGWFIFLGAAVGVRERTHLGFDVLLYFLPASAKAVLRTISDIVVLAFGGGMIVYGIQLARLTWGTVMPSLALPGGVGFLPVIFGGALVCLFSLERLAGRFAGLPVDVDIHATGEEM</sequence>
<keyword evidence="3" id="KW-1003">Cell membrane</keyword>
<dbReference type="PANTHER" id="PTHR35011:SF11">
    <property type="entry name" value="TRAP TRANSPORTER SMALL PERMEASE PROTEIN"/>
    <property type="match status" value="1"/>
</dbReference>
<gene>
    <name evidence="11" type="ORF">RFN29_14155</name>
</gene>
<comment type="subcellular location">
    <subcellularLocation>
        <location evidence="1 9">Cell inner membrane</location>
        <topology evidence="1 9">Multi-pass membrane protein</topology>
    </subcellularLocation>
</comment>
<evidence type="ECO:0000256" key="3">
    <source>
        <dbReference type="ARBA" id="ARBA00022475"/>
    </source>
</evidence>
<evidence type="ECO:0000256" key="2">
    <source>
        <dbReference type="ARBA" id="ARBA00022448"/>
    </source>
</evidence>
<dbReference type="InterPro" id="IPR055348">
    <property type="entry name" value="DctQ"/>
</dbReference>
<feature type="transmembrane region" description="Helical" evidence="9">
    <location>
        <begin position="72"/>
        <end position="93"/>
    </location>
</feature>
<keyword evidence="2 9" id="KW-0813">Transport</keyword>
<keyword evidence="4 9" id="KW-0997">Cell inner membrane</keyword>
<dbReference type="EMBL" id="JAVIJC010000013">
    <property type="protein sequence ID" value="MDX8492718.1"/>
    <property type="molecule type" value="Genomic_DNA"/>
</dbReference>
<evidence type="ECO:0000256" key="5">
    <source>
        <dbReference type="ARBA" id="ARBA00022692"/>
    </source>
</evidence>
<comment type="caution">
    <text evidence="11">The sequence shown here is derived from an EMBL/GenBank/DDBJ whole genome shotgun (WGS) entry which is preliminary data.</text>
</comment>
<dbReference type="InterPro" id="IPR007387">
    <property type="entry name" value="TRAP_DctQ"/>
</dbReference>
<evidence type="ECO:0000313" key="11">
    <source>
        <dbReference type="EMBL" id="MDX8492718.1"/>
    </source>
</evidence>
<keyword evidence="7 9" id="KW-0472">Membrane</keyword>
<protein>
    <recommendedName>
        <fullName evidence="9">TRAP transporter small permease protein</fullName>
    </recommendedName>
</protein>
<reference evidence="11 12" key="1">
    <citation type="submission" date="2023-08" db="EMBL/GenBank/DDBJ databases">
        <title>Implementing the SeqCode for naming new Mesorhizobium species isolated from Vachellia karroo root nodules.</title>
        <authorList>
            <person name="Van Lill M."/>
        </authorList>
    </citation>
    <scope>NUCLEOTIDE SEQUENCE [LARGE SCALE GENOMIC DNA]</scope>
    <source>
        <strain evidence="11 12">VK22B</strain>
    </source>
</reference>
<dbReference type="PANTHER" id="PTHR35011">
    <property type="entry name" value="2,3-DIKETO-L-GULONATE TRAP TRANSPORTER SMALL PERMEASE PROTEIN YIAM"/>
    <property type="match status" value="1"/>
</dbReference>
<keyword evidence="6 9" id="KW-1133">Transmembrane helix</keyword>
<evidence type="ECO:0000256" key="4">
    <source>
        <dbReference type="ARBA" id="ARBA00022519"/>
    </source>
</evidence>
<name>A0ABU4Z0G0_9HYPH</name>
<comment type="similarity">
    <text evidence="8 9">Belongs to the TRAP transporter small permease family.</text>
</comment>